<dbReference type="InterPro" id="IPR049552">
    <property type="entry name" value="PKS_DH_N"/>
</dbReference>
<dbReference type="CDD" id="cd05195">
    <property type="entry name" value="enoyl_red"/>
    <property type="match status" value="1"/>
</dbReference>
<dbReference type="GO" id="GO:0019171">
    <property type="term" value="F:(3R)-hydroxyacyl-[acyl-carrier-protein] dehydratase activity"/>
    <property type="evidence" value="ECO:0007669"/>
    <property type="project" value="UniProtKB-EC"/>
</dbReference>
<evidence type="ECO:0000256" key="21">
    <source>
        <dbReference type="ARBA" id="ARBA00023002"/>
    </source>
</evidence>
<dbReference type="InterPro" id="IPR018201">
    <property type="entry name" value="Ketoacyl_synth_AS"/>
</dbReference>
<dbReference type="GO" id="GO:0006633">
    <property type="term" value="P:fatty acid biosynthetic process"/>
    <property type="evidence" value="ECO:0007669"/>
    <property type="project" value="UniProtKB-UniPathway"/>
</dbReference>
<dbReference type="GO" id="GO:0004314">
    <property type="term" value="F:[acyl-carrier-protein] S-malonyltransferase activity"/>
    <property type="evidence" value="ECO:0007669"/>
    <property type="project" value="UniProtKB-EC"/>
</dbReference>
<dbReference type="Pfam" id="PF00698">
    <property type="entry name" value="Acyl_transf_1"/>
    <property type="match status" value="1"/>
</dbReference>
<evidence type="ECO:0000256" key="45">
    <source>
        <dbReference type="ARBA" id="ARBA00047810"/>
    </source>
</evidence>
<comment type="catalytic activity">
    <reaction evidence="42">
        <text>tetradecanoyl-[ACP] + malonyl-[ACP] + H(+) = 3-oxohexadecanoyl-[ACP] + holo-[ACP] + CO2</text>
        <dbReference type="Rhea" id="RHEA:41900"/>
        <dbReference type="Rhea" id="RHEA-COMP:9623"/>
        <dbReference type="Rhea" id="RHEA-COMP:9648"/>
        <dbReference type="Rhea" id="RHEA-COMP:9649"/>
        <dbReference type="Rhea" id="RHEA-COMP:9685"/>
        <dbReference type="ChEBI" id="CHEBI:15378"/>
        <dbReference type="ChEBI" id="CHEBI:16526"/>
        <dbReference type="ChEBI" id="CHEBI:64479"/>
        <dbReference type="ChEBI" id="CHEBI:78449"/>
        <dbReference type="ChEBI" id="CHEBI:78477"/>
        <dbReference type="ChEBI" id="CHEBI:78478"/>
    </reaction>
    <physiologicalReaction direction="left-to-right" evidence="42">
        <dbReference type="Rhea" id="RHEA:41901"/>
    </physiologicalReaction>
</comment>
<reference evidence="74" key="3">
    <citation type="submission" date="2025-09" db="UniProtKB">
        <authorList>
            <consortium name="Ensembl"/>
        </authorList>
    </citation>
    <scope>IDENTIFICATION</scope>
</reference>
<comment type="catalytic activity">
    <reaction evidence="53">
        <text>(2E)-octenoyl-[ACP] + NADPH + H(+) = octanoyl-[ACP] + NADP(+)</text>
        <dbReference type="Rhea" id="RHEA:41848"/>
        <dbReference type="Rhea" id="RHEA-COMP:9635"/>
        <dbReference type="Rhea" id="RHEA-COMP:9636"/>
        <dbReference type="ChEBI" id="CHEBI:15378"/>
        <dbReference type="ChEBI" id="CHEBI:57783"/>
        <dbReference type="ChEBI" id="CHEBI:58349"/>
        <dbReference type="ChEBI" id="CHEBI:78462"/>
        <dbReference type="ChEBI" id="CHEBI:78463"/>
    </reaction>
    <physiologicalReaction direction="left-to-right" evidence="53">
        <dbReference type="Rhea" id="RHEA:41849"/>
    </physiologicalReaction>
</comment>
<dbReference type="EC" id="1.3.1.39" evidence="2"/>
<dbReference type="Gene3D" id="3.40.50.150">
    <property type="entry name" value="Vaccinia Virus protein VP39"/>
    <property type="match status" value="1"/>
</dbReference>
<dbReference type="SUPFAM" id="SSF53474">
    <property type="entry name" value="alpha/beta-Hydrolases"/>
    <property type="match status" value="1"/>
</dbReference>
<dbReference type="SUPFAM" id="SSF51735">
    <property type="entry name" value="NAD(P)-binding Rossmann-fold domains"/>
    <property type="match status" value="2"/>
</dbReference>
<dbReference type="Gene3D" id="3.40.47.10">
    <property type="match status" value="1"/>
</dbReference>
<comment type="catalytic activity">
    <reaction evidence="58">
        <text>hexadecanoyl-[ACP] + H2O = hexadecanoate + holo-[ACP] + H(+)</text>
        <dbReference type="Rhea" id="RHEA:41932"/>
        <dbReference type="Rhea" id="RHEA-COMP:9652"/>
        <dbReference type="Rhea" id="RHEA-COMP:9685"/>
        <dbReference type="ChEBI" id="CHEBI:7896"/>
        <dbReference type="ChEBI" id="CHEBI:15377"/>
        <dbReference type="ChEBI" id="CHEBI:15378"/>
        <dbReference type="ChEBI" id="CHEBI:64479"/>
        <dbReference type="ChEBI" id="CHEBI:78483"/>
        <dbReference type="EC" id="3.1.2.14"/>
    </reaction>
    <physiologicalReaction direction="left-to-right" evidence="58">
        <dbReference type="Rhea" id="RHEA:41933"/>
    </physiologicalReaction>
</comment>
<evidence type="ECO:0000256" key="50">
    <source>
        <dbReference type="ARBA" id="ARBA00048281"/>
    </source>
</evidence>
<comment type="catalytic activity">
    <reaction evidence="55">
        <text>3-oxohexanoyl-[ACP] + NADPH + H(+) = (3R)-hydroxyhexanoyl-[ACP] + NADP(+)</text>
        <dbReference type="Rhea" id="RHEA:41824"/>
        <dbReference type="Rhea" id="RHEA-COMP:9629"/>
        <dbReference type="Rhea" id="RHEA-COMP:9630"/>
        <dbReference type="ChEBI" id="CHEBI:15378"/>
        <dbReference type="ChEBI" id="CHEBI:57783"/>
        <dbReference type="ChEBI" id="CHEBI:58349"/>
        <dbReference type="ChEBI" id="CHEBI:78456"/>
        <dbReference type="ChEBI" id="CHEBI:78457"/>
    </reaction>
    <physiologicalReaction direction="left-to-right" evidence="55">
        <dbReference type="Rhea" id="RHEA:41825"/>
    </physiologicalReaction>
</comment>
<evidence type="ECO:0000256" key="29">
    <source>
        <dbReference type="ARBA" id="ARBA00023373"/>
    </source>
</evidence>
<dbReference type="InterPro" id="IPR020841">
    <property type="entry name" value="PKS_Beta-ketoAc_synthase_dom"/>
</dbReference>
<evidence type="ECO:0000256" key="63">
    <source>
        <dbReference type="ARBA" id="ARBA00049263"/>
    </source>
</evidence>
<dbReference type="InterPro" id="IPR020807">
    <property type="entry name" value="PKS_DH"/>
</dbReference>
<proteinExistence type="predicted"/>
<dbReference type="GO" id="GO:0141148">
    <property type="term" value="F:enoyl-[acyl-carrier-protein] reductase (NADPH) activity"/>
    <property type="evidence" value="ECO:0007669"/>
    <property type="project" value="UniProtKB-EC"/>
</dbReference>
<dbReference type="InterPro" id="IPR036736">
    <property type="entry name" value="ACP-like_sf"/>
</dbReference>
<evidence type="ECO:0000256" key="2">
    <source>
        <dbReference type="ARBA" id="ARBA00012004"/>
    </source>
</evidence>
<dbReference type="SMART" id="SM00822">
    <property type="entry name" value="PKS_KR"/>
    <property type="match status" value="1"/>
</dbReference>
<keyword evidence="21" id="KW-0560">Oxidoreductase</keyword>
<evidence type="ECO:0000256" key="7">
    <source>
        <dbReference type="ARBA" id="ARBA00013191"/>
    </source>
</evidence>
<feature type="domain" description="Carrier" evidence="71">
    <location>
        <begin position="2130"/>
        <end position="2210"/>
    </location>
</feature>
<evidence type="ECO:0000256" key="53">
    <source>
        <dbReference type="ARBA" id="ARBA00048420"/>
    </source>
</evidence>
<evidence type="ECO:0000259" key="73">
    <source>
        <dbReference type="PROSITE" id="PS52019"/>
    </source>
</evidence>
<dbReference type="FunFam" id="3.40.50.720:FF:000209">
    <property type="entry name" value="Polyketide synthase Pks12"/>
    <property type="match status" value="1"/>
</dbReference>
<name>A0A8C6JGB5_MELUD</name>
<keyword evidence="22" id="KW-0520">NAD</keyword>
<dbReference type="SMART" id="SM00825">
    <property type="entry name" value="PKS_KS"/>
    <property type="match status" value="1"/>
</dbReference>
<feature type="active site" description="Proton acceptor; for dehydratase activity" evidence="69">
    <location>
        <position position="878"/>
    </location>
</feature>
<dbReference type="GO" id="GO:0004313">
    <property type="term" value="F:[acyl-carrier-protein] S-acetyltransferase activity"/>
    <property type="evidence" value="ECO:0007669"/>
    <property type="project" value="UniProtKB-EC"/>
</dbReference>
<dbReference type="Pfam" id="PF21149">
    <property type="entry name" value="FAS_pseudo-KR"/>
    <property type="match status" value="1"/>
</dbReference>
<dbReference type="PROSITE" id="PS00012">
    <property type="entry name" value="PHOSPHOPANTETHEINE"/>
    <property type="match status" value="1"/>
</dbReference>
<evidence type="ECO:0000256" key="47">
    <source>
        <dbReference type="ARBA" id="ARBA00047953"/>
    </source>
</evidence>
<comment type="catalytic activity">
    <reaction evidence="32">
        <text>(3R)-hydroxytetradecanoyl-[ACP] = (2E)-tetradecenoyl-[ACP] + H2O</text>
        <dbReference type="Rhea" id="RHEA:41892"/>
        <dbReference type="Rhea" id="RHEA-COMP:9646"/>
        <dbReference type="Rhea" id="RHEA-COMP:9647"/>
        <dbReference type="ChEBI" id="CHEBI:15377"/>
        <dbReference type="ChEBI" id="CHEBI:78474"/>
        <dbReference type="ChEBI" id="CHEBI:78475"/>
    </reaction>
    <physiologicalReaction direction="left-to-right" evidence="32">
        <dbReference type="Rhea" id="RHEA:41893"/>
    </physiologicalReaction>
</comment>
<evidence type="ECO:0000256" key="44">
    <source>
        <dbReference type="ARBA" id="ARBA00047578"/>
    </source>
</evidence>
<evidence type="ECO:0000313" key="75">
    <source>
        <dbReference type="Proteomes" id="UP000694405"/>
    </source>
</evidence>
<evidence type="ECO:0000256" key="43">
    <source>
        <dbReference type="ARBA" id="ARBA00047500"/>
    </source>
</evidence>
<dbReference type="GO" id="GO:0004315">
    <property type="term" value="F:3-oxoacyl-[acyl-carrier-protein] synthase activity"/>
    <property type="evidence" value="ECO:0007669"/>
    <property type="project" value="UniProtKB-EC"/>
</dbReference>
<dbReference type="InterPro" id="IPR049391">
    <property type="entry name" value="FAS_pseudo-KR"/>
</dbReference>
<evidence type="ECO:0000256" key="19">
    <source>
        <dbReference type="ARBA" id="ARBA00022898"/>
    </source>
</evidence>
<evidence type="ECO:0000256" key="35">
    <source>
        <dbReference type="ARBA" id="ARBA00023402"/>
    </source>
</evidence>
<dbReference type="SUPFAM" id="SSF52151">
    <property type="entry name" value="FabD/lysophospholipase-like"/>
    <property type="match status" value="1"/>
</dbReference>
<evidence type="ECO:0000256" key="10">
    <source>
        <dbReference type="ARBA" id="ARBA00018769"/>
    </source>
</evidence>
<comment type="catalytic activity">
    <reaction evidence="46">
        <text>(2E)-hexenoyl-[ACP] + NADPH + H(+) = hexanoyl-[ACP] + NADP(+)</text>
        <dbReference type="Rhea" id="RHEA:41832"/>
        <dbReference type="Rhea" id="RHEA-COMP:9631"/>
        <dbReference type="Rhea" id="RHEA-COMP:9632"/>
        <dbReference type="ChEBI" id="CHEBI:15378"/>
        <dbReference type="ChEBI" id="CHEBI:57783"/>
        <dbReference type="ChEBI" id="CHEBI:58349"/>
        <dbReference type="ChEBI" id="CHEBI:78458"/>
        <dbReference type="ChEBI" id="CHEBI:78459"/>
    </reaction>
    <physiologicalReaction direction="left-to-right" evidence="46">
        <dbReference type="Rhea" id="RHEA:41833"/>
    </physiologicalReaction>
</comment>
<evidence type="ECO:0000256" key="40">
    <source>
        <dbReference type="ARBA" id="ARBA00047400"/>
    </source>
</evidence>
<evidence type="ECO:0000256" key="23">
    <source>
        <dbReference type="ARBA" id="ARBA00023098"/>
    </source>
</evidence>
<evidence type="ECO:0000256" key="28">
    <source>
        <dbReference type="ARBA" id="ARBA00023351"/>
    </source>
</evidence>
<comment type="catalytic activity">
    <reaction evidence="43">
        <text>(2E)-butenoyl-[ACP] + NADPH + H(+) = butanoyl-[ACP] + NADP(+)</text>
        <dbReference type="Rhea" id="RHEA:41812"/>
        <dbReference type="Rhea" id="RHEA-COMP:9627"/>
        <dbReference type="Rhea" id="RHEA-COMP:9628"/>
        <dbReference type="ChEBI" id="CHEBI:15378"/>
        <dbReference type="ChEBI" id="CHEBI:57783"/>
        <dbReference type="ChEBI" id="CHEBI:58349"/>
        <dbReference type="ChEBI" id="CHEBI:78453"/>
        <dbReference type="ChEBI" id="CHEBI:78454"/>
    </reaction>
    <physiologicalReaction direction="left-to-right" evidence="43">
        <dbReference type="Rhea" id="RHEA:41813"/>
    </physiologicalReaction>
</comment>
<evidence type="ECO:0000256" key="56">
    <source>
        <dbReference type="ARBA" id="ARBA00048650"/>
    </source>
</evidence>
<feature type="active site" description="Proton donor; for dehydratase activity" evidence="69">
    <location>
        <position position="1034"/>
    </location>
</feature>
<organism evidence="74 75">
    <name type="scientific">Melopsittacus undulatus</name>
    <name type="common">Budgerigar</name>
    <name type="synonym">Psittacus undulatus</name>
    <dbReference type="NCBI Taxonomy" id="13146"/>
    <lineage>
        <taxon>Eukaryota</taxon>
        <taxon>Metazoa</taxon>
        <taxon>Chordata</taxon>
        <taxon>Craniata</taxon>
        <taxon>Vertebrata</taxon>
        <taxon>Euteleostomi</taxon>
        <taxon>Archelosauria</taxon>
        <taxon>Archosauria</taxon>
        <taxon>Dinosauria</taxon>
        <taxon>Saurischia</taxon>
        <taxon>Theropoda</taxon>
        <taxon>Coelurosauria</taxon>
        <taxon>Aves</taxon>
        <taxon>Neognathae</taxon>
        <taxon>Neoaves</taxon>
        <taxon>Telluraves</taxon>
        <taxon>Australaves</taxon>
        <taxon>Psittaciformes</taxon>
        <taxon>Psittaculidae</taxon>
        <taxon>Melopsittacus</taxon>
    </lineage>
</organism>
<keyword evidence="25" id="KW-0456">Lyase</keyword>
<dbReference type="Gene3D" id="3.40.50.1820">
    <property type="entry name" value="alpha/beta hydrolase"/>
    <property type="match status" value="2"/>
</dbReference>
<keyword evidence="14" id="KW-0808">Transferase</keyword>
<keyword evidence="19" id="KW-0663">Pyridoxal phosphate</keyword>
<dbReference type="Pfam" id="PF00109">
    <property type="entry name" value="ketoacyl-synt"/>
    <property type="match status" value="1"/>
</dbReference>
<evidence type="ECO:0000256" key="46">
    <source>
        <dbReference type="ARBA" id="ARBA00047897"/>
    </source>
</evidence>
<comment type="catalytic activity">
    <reaction evidence="48">
        <text>acetyl-[ACP] + malonyl-[ACP] + H(+) = 3-oxobutanoyl-[ACP] + holo-[ACP] + CO2</text>
        <dbReference type="Rhea" id="RHEA:41800"/>
        <dbReference type="Rhea" id="RHEA-COMP:9621"/>
        <dbReference type="Rhea" id="RHEA-COMP:9623"/>
        <dbReference type="Rhea" id="RHEA-COMP:9625"/>
        <dbReference type="Rhea" id="RHEA-COMP:9685"/>
        <dbReference type="ChEBI" id="CHEBI:15378"/>
        <dbReference type="ChEBI" id="CHEBI:16526"/>
        <dbReference type="ChEBI" id="CHEBI:64479"/>
        <dbReference type="ChEBI" id="CHEBI:78446"/>
        <dbReference type="ChEBI" id="CHEBI:78449"/>
        <dbReference type="ChEBI" id="CHEBI:78450"/>
    </reaction>
    <physiologicalReaction direction="left-to-right" evidence="48">
        <dbReference type="Rhea" id="RHEA:41801"/>
    </physiologicalReaction>
</comment>
<dbReference type="FunFam" id="3.40.366.10:FF:000005">
    <property type="entry name" value="Fatty acid synthase"/>
    <property type="match status" value="1"/>
</dbReference>
<keyword evidence="26" id="KW-0511">Multifunctional enzyme</keyword>
<evidence type="ECO:0000256" key="25">
    <source>
        <dbReference type="ARBA" id="ARBA00023239"/>
    </source>
</evidence>
<comment type="catalytic activity">
    <reaction evidence="59">
        <text>3-oxotetradecanoyl-[ACP] + NADPH + H(+) = (3R)-hydroxytetradecanoyl-[ACP] + NADP(+)</text>
        <dbReference type="Rhea" id="RHEA:41888"/>
        <dbReference type="Rhea" id="RHEA-COMP:9645"/>
        <dbReference type="Rhea" id="RHEA-COMP:9646"/>
        <dbReference type="ChEBI" id="CHEBI:15378"/>
        <dbReference type="ChEBI" id="CHEBI:57783"/>
        <dbReference type="ChEBI" id="CHEBI:58349"/>
        <dbReference type="ChEBI" id="CHEBI:78473"/>
        <dbReference type="ChEBI" id="CHEBI:78474"/>
    </reaction>
    <physiologicalReaction direction="left-to-right" evidence="59">
        <dbReference type="Rhea" id="RHEA:41889"/>
    </physiologicalReaction>
</comment>
<comment type="catalytic activity">
    <reaction evidence="67">
        <text>(2E)-decenoyl-[ACP] + NADPH + H(+) = decanoyl-[ACP] + NADP(+)</text>
        <dbReference type="Rhea" id="RHEA:41864"/>
        <dbReference type="Rhea" id="RHEA-COMP:9639"/>
        <dbReference type="Rhea" id="RHEA-COMP:9640"/>
        <dbReference type="ChEBI" id="CHEBI:15378"/>
        <dbReference type="ChEBI" id="CHEBI:57783"/>
        <dbReference type="ChEBI" id="CHEBI:58349"/>
        <dbReference type="ChEBI" id="CHEBI:78467"/>
        <dbReference type="ChEBI" id="CHEBI:78468"/>
    </reaction>
    <physiologicalReaction direction="left-to-right" evidence="67">
        <dbReference type="Rhea" id="RHEA:41865"/>
    </physiologicalReaction>
</comment>
<comment type="catalytic activity">
    <reaction evidence="27">
        <text>(3R)-hydroxyoctanoyl-[ACP] = (2E)-octenoyl-[ACP] + H2O</text>
        <dbReference type="Rhea" id="RHEA:41844"/>
        <dbReference type="Rhea" id="RHEA-COMP:9634"/>
        <dbReference type="Rhea" id="RHEA-COMP:9635"/>
        <dbReference type="ChEBI" id="CHEBI:15377"/>
        <dbReference type="ChEBI" id="CHEBI:78461"/>
        <dbReference type="ChEBI" id="CHEBI:78462"/>
    </reaction>
    <physiologicalReaction direction="left-to-right" evidence="27">
        <dbReference type="Rhea" id="RHEA:41845"/>
    </physiologicalReaction>
</comment>
<dbReference type="PANTHER" id="PTHR43775">
    <property type="entry name" value="FATTY ACID SYNTHASE"/>
    <property type="match status" value="1"/>
</dbReference>
<comment type="catalytic activity">
    <reaction evidence="66">
        <text>butanoyl-[ACP] + malonyl-[ACP] + H(+) = 3-oxohexanoyl-[ACP] + holo-[ACP] + CO2</text>
        <dbReference type="Rhea" id="RHEA:41820"/>
        <dbReference type="Rhea" id="RHEA-COMP:9623"/>
        <dbReference type="Rhea" id="RHEA-COMP:9628"/>
        <dbReference type="Rhea" id="RHEA-COMP:9629"/>
        <dbReference type="Rhea" id="RHEA-COMP:9685"/>
        <dbReference type="ChEBI" id="CHEBI:15378"/>
        <dbReference type="ChEBI" id="CHEBI:16526"/>
        <dbReference type="ChEBI" id="CHEBI:64479"/>
        <dbReference type="ChEBI" id="CHEBI:78449"/>
        <dbReference type="ChEBI" id="CHEBI:78454"/>
        <dbReference type="ChEBI" id="CHEBI:78456"/>
    </reaction>
    <physiologicalReaction direction="left-to-right" evidence="66">
        <dbReference type="Rhea" id="RHEA:41821"/>
    </physiologicalReaction>
</comment>
<comment type="catalytic activity">
    <reaction evidence="37">
        <text>acetyl-CoA + n malonyl-CoA + 2n NADPH + 2n H(+) = a long-chain fatty acid + (n+1) CoA + n CO2 + 2n NADP(+).</text>
        <dbReference type="EC" id="2.3.1.85"/>
    </reaction>
</comment>
<keyword evidence="16" id="KW-0378">Hydrolase</keyword>
<keyword evidence="18" id="KW-0521">NADP</keyword>
<dbReference type="Gene3D" id="3.90.180.10">
    <property type="entry name" value="Medium-chain alcohol dehydrogenases, catalytic domain"/>
    <property type="match status" value="1"/>
</dbReference>
<comment type="catalytic activity">
    <reaction evidence="38">
        <text>3-oxooctadecanoyl-[ACP] + NADPH + H(+) = (3R)-hydroxyoctadecanoyl-[ACP] + NADP(+)</text>
        <dbReference type="Rhea" id="RHEA:41920"/>
        <dbReference type="Rhea" id="RHEA-COMP:9653"/>
        <dbReference type="Rhea" id="RHEA-COMP:9654"/>
        <dbReference type="ChEBI" id="CHEBI:15378"/>
        <dbReference type="ChEBI" id="CHEBI:57783"/>
        <dbReference type="ChEBI" id="CHEBI:58349"/>
        <dbReference type="ChEBI" id="CHEBI:78487"/>
        <dbReference type="ChEBI" id="CHEBI:78488"/>
    </reaction>
    <physiologicalReaction direction="left-to-right" evidence="38">
        <dbReference type="Rhea" id="RHEA:41921"/>
    </physiologicalReaction>
</comment>
<comment type="catalytic activity">
    <reaction evidence="61">
        <text>decanoyl-[ACP] + malonyl-[ACP] + H(+) = 3-oxododecanoyl-[ACP] + holo-[ACP] + CO2</text>
        <dbReference type="Rhea" id="RHEA:41868"/>
        <dbReference type="Rhea" id="RHEA-COMP:9623"/>
        <dbReference type="Rhea" id="RHEA-COMP:9640"/>
        <dbReference type="Rhea" id="RHEA-COMP:9641"/>
        <dbReference type="Rhea" id="RHEA-COMP:9685"/>
        <dbReference type="ChEBI" id="CHEBI:15378"/>
        <dbReference type="ChEBI" id="CHEBI:16526"/>
        <dbReference type="ChEBI" id="CHEBI:64479"/>
        <dbReference type="ChEBI" id="CHEBI:78449"/>
        <dbReference type="ChEBI" id="CHEBI:78468"/>
        <dbReference type="ChEBI" id="CHEBI:78469"/>
    </reaction>
    <physiologicalReaction direction="left-to-right" evidence="61">
        <dbReference type="Rhea" id="RHEA:41869"/>
    </physiologicalReaction>
</comment>
<evidence type="ECO:0000256" key="61">
    <source>
        <dbReference type="ARBA" id="ARBA00049109"/>
    </source>
</evidence>
<comment type="catalytic activity">
    <reaction evidence="56">
        <text>a 2,3-saturated acyl-[ACP] + NADP(+) = a (2E)-enoyl-[ACP] + NADPH + H(+)</text>
        <dbReference type="Rhea" id="RHEA:22564"/>
        <dbReference type="Rhea" id="RHEA-COMP:9925"/>
        <dbReference type="Rhea" id="RHEA-COMP:9926"/>
        <dbReference type="ChEBI" id="CHEBI:15378"/>
        <dbReference type="ChEBI" id="CHEBI:57783"/>
        <dbReference type="ChEBI" id="CHEBI:58349"/>
        <dbReference type="ChEBI" id="CHEBI:78784"/>
        <dbReference type="ChEBI" id="CHEBI:78785"/>
        <dbReference type="EC" id="1.3.1.39"/>
    </reaction>
    <physiologicalReaction direction="right-to-left" evidence="56">
        <dbReference type="Rhea" id="RHEA:22566"/>
    </physiologicalReaction>
</comment>
<comment type="catalytic activity">
    <reaction evidence="35">
        <text>(3R)-hydroxybutanoyl-[ACP] = (2E)-butenoyl-[ACP] + H2O</text>
        <dbReference type="Rhea" id="RHEA:41808"/>
        <dbReference type="Rhea" id="RHEA-COMP:9626"/>
        <dbReference type="Rhea" id="RHEA-COMP:9627"/>
        <dbReference type="ChEBI" id="CHEBI:15377"/>
        <dbReference type="ChEBI" id="CHEBI:78451"/>
        <dbReference type="ChEBI" id="CHEBI:78453"/>
    </reaction>
    <physiologicalReaction direction="left-to-right" evidence="35">
        <dbReference type="Rhea" id="RHEA:41809"/>
    </physiologicalReaction>
</comment>
<dbReference type="CDD" id="cd08954">
    <property type="entry name" value="KR_1_FAS_SDR_x"/>
    <property type="match status" value="1"/>
</dbReference>
<dbReference type="EC" id="3.1.2.14" evidence="3"/>
<dbReference type="EC" id="2.3.1.38" evidence="8"/>
<evidence type="ECO:0000256" key="17">
    <source>
        <dbReference type="ARBA" id="ARBA00022832"/>
    </source>
</evidence>
<evidence type="ECO:0000259" key="71">
    <source>
        <dbReference type="PROSITE" id="PS50075"/>
    </source>
</evidence>
<dbReference type="InterPro" id="IPR013149">
    <property type="entry name" value="ADH-like_C"/>
</dbReference>
<comment type="catalytic activity">
    <reaction evidence="33">
        <text>(3R)-hydroxyoctadecanoyl-[ACP] = (2E)-octadecenoyl-[ACP] + H2O</text>
        <dbReference type="Rhea" id="RHEA:41924"/>
        <dbReference type="Rhea" id="RHEA-COMP:9654"/>
        <dbReference type="Rhea" id="RHEA-COMP:9655"/>
        <dbReference type="ChEBI" id="CHEBI:15377"/>
        <dbReference type="ChEBI" id="CHEBI:78488"/>
        <dbReference type="ChEBI" id="CHEBI:78489"/>
    </reaction>
    <physiologicalReaction direction="left-to-right" evidence="33">
        <dbReference type="Rhea" id="RHEA:41925"/>
    </physiologicalReaction>
</comment>
<evidence type="ECO:0000256" key="37">
    <source>
        <dbReference type="ARBA" id="ARBA00044883"/>
    </source>
</evidence>
<dbReference type="PROSITE" id="PS52004">
    <property type="entry name" value="KS3_2"/>
    <property type="match status" value="1"/>
</dbReference>
<evidence type="ECO:0000256" key="62">
    <source>
        <dbReference type="ARBA" id="ARBA00049171"/>
    </source>
</evidence>
<evidence type="ECO:0000256" key="38">
    <source>
        <dbReference type="ARBA" id="ARBA00047300"/>
    </source>
</evidence>
<evidence type="ECO:0000256" key="52">
    <source>
        <dbReference type="ARBA" id="ARBA00048404"/>
    </source>
</evidence>
<evidence type="ECO:0000256" key="69">
    <source>
        <dbReference type="PROSITE-ProRule" id="PRU01363"/>
    </source>
</evidence>
<evidence type="ECO:0000256" key="41">
    <source>
        <dbReference type="ARBA" id="ARBA00047440"/>
    </source>
</evidence>
<dbReference type="Pfam" id="PF16197">
    <property type="entry name" value="KAsynt_C_assoc"/>
    <property type="match status" value="1"/>
</dbReference>
<comment type="catalytic activity">
    <reaction evidence="62">
        <text>(2E)-tetradecenoyl-[ACP] + NADPH + H(+) = tetradecanoyl-[ACP] + NADP(+)</text>
        <dbReference type="Rhea" id="RHEA:41896"/>
        <dbReference type="Rhea" id="RHEA-COMP:9647"/>
        <dbReference type="Rhea" id="RHEA-COMP:9648"/>
        <dbReference type="ChEBI" id="CHEBI:15378"/>
        <dbReference type="ChEBI" id="CHEBI:57783"/>
        <dbReference type="ChEBI" id="CHEBI:58349"/>
        <dbReference type="ChEBI" id="CHEBI:78475"/>
        <dbReference type="ChEBI" id="CHEBI:78477"/>
    </reaction>
    <physiologicalReaction direction="left-to-right" evidence="62">
        <dbReference type="Rhea" id="RHEA:41897"/>
    </physiologicalReaction>
</comment>
<evidence type="ECO:0000256" key="8">
    <source>
        <dbReference type="ARBA" id="ARBA00013256"/>
    </source>
</evidence>
<evidence type="ECO:0000256" key="67">
    <source>
        <dbReference type="ARBA" id="ARBA00049521"/>
    </source>
</evidence>
<dbReference type="EC" id="2.3.1.85" evidence="4"/>
<dbReference type="InterPro" id="IPR032821">
    <property type="entry name" value="PKS_assoc"/>
</dbReference>
<evidence type="ECO:0000256" key="39">
    <source>
        <dbReference type="ARBA" id="ARBA00047394"/>
    </source>
</evidence>
<evidence type="ECO:0000259" key="72">
    <source>
        <dbReference type="PROSITE" id="PS52004"/>
    </source>
</evidence>
<evidence type="ECO:0000256" key="16">
    <source>
        <dbReference type="ARBA" id="ARBA00022801"/>
    </source>
</evidence>
<dbReference type="SUPFAM" id="SSF47336">
    <property type="entry name" value="ACP-like"/>
    <property type="match status" value="1"/>
</dbReference>
<comment type="catalytic activity">
    <reaction evidence="30">
        <text>(3R)-hydroxydecanoyl-[ACP] = (2E)-decenoyl-[ACP] + H2O</text>
        <dbReference type="Rhea" id="RHEA:41860"/>
        <dbReference type="Rhea" id="RHEA-COMP:9638"/>
        <dbReference type="Rhea" id="RHEA-COMP:9639"/>
        <dbReference type="ChEBI" id="CHEBI:15377"/>
        <dbReference type="ChEBI" id="CHEBI:78466"/>
        <dbReference type="ChEBI" id="CHEBI:78467"/>
    </reaction>
    <physiologicalReaction direction="left-to-right" evidence="30">
        <dbReference type="Rhea" id="RHEA:41861"/>
    </physiologicalReaction>
</comment>
<evidence type="ECO:0000256" key="33">
    <source>
        <dbReference type="ARBA" id="ARBA00023399"/>
    </source>
</evidence>
<dbReference type="SMART" id="SM00823">
    <property type="entry name" value="PKS_PP"/>
    <property type="match status" value="1"/>
</dbReference>
<comment type="function">
    <text evidence="36">Fatty acid synthetase is a multifunctional enzyme that catalyzes the de novo biosynthesis of long-chain saturated fatty acids starting from acetyl-CoA and malonyl-CoA in the presence of NADPH. This multifunctional protein contains 7 catalytic activities and a site for the binding of the prosthetic group 4'-phosphopantetheine of the acyl carrier protein ([ACP]) domain.</text>
</comment>
<dbReference type="InterPro" id="IPR029058">
    <property type="entry name" value="AB_hydrolase_fold"/>
</dbReference>
<keyword evidence="75" id="KW-1185">Reference proteome</keyword>
<dbReference type="FunFam" id="3.40.47.10:FF:000033">
    <property type="entry name" value="Fatty acid synthase"/>
    <property type="match status" value="1"/>
</dbReference>
<dbReference type="Gene3D" id="3.10.129.110">
    <property type="entry name" value="Polyketide synthase dehydratase"/>
    <property type="match status" value="1"/>
</dbReference>
<dbReference type="Gene3D" id="1.10.1200.10">
    <property type="entry name" value="ACP-like"/>
    <property type="match status" value="1"/>
</dbReference>
<feature type="region of interest" description="C-terminal hotdog fold" evidence="69">
    <location>
        <begin position="985"/>
        <end position="1111"/>
    </location>
</feature>
<evidence type="ECO:0000256" key="60">
    <source>
        <dbReference type="ARBA" id="ARBA00049019"/>
    </source>
</evidence>
<dbReference type="InterPro" id="IPR020806">
    <property type="entry name" value="PKS_PP-bd"/>
</dbReference>
<dbReference type="Pfam" id="PF02801">
    <property type="entry name" value="Ketoacyl-synt_C"/>
    <property type="match status" value="1"/>
</dbReference>
<dbReference type="InterPro" id="IPR014031">
    <property type="entry name" value="Ketoacyl_synth_C"/>
</dbReference>
<evidence type="ECO:0000256" key="64">
    <source>
        <dbReference type="ARBA" id="ARBA00049414"/>
    </source>
</evidence>
<evidence type="ECO:0000256" key="49">
    <source>
        <dbReference type="ARBA" id="ARBA00048051"/>
    </source>
</evidence>
<evidence type="ECO:0000256" key="58">
    <source>
        <dbReference type="ARBA" id="ARBA00048704"/>
    </source>
</evidence>
<dbReference type="SMART" id="SM00826">
    <property type="entry name" value="PKS_DH"/>
    <property type="match status" value="1"/>
</dbReference>
<feature type="domain" description="PKS/mFAS DH" evidence="73">
    <location>
        <begin position="844"/>
        <end position="1111"/>
    </location>
</feature>
<evidence type="ECO:0000256" key="55">
    <source>
        <dbReference type="ARBA" id="ARBA00048571"/>
    </source>
</evidence>
<evidence type="ECO:0000256" key="59">
    <source>
        <dbReference type="ARBA" id="ARBA00048935"/>
    </source>
</evidence>
<evidence type="ECO:0000256" key="34">
    <source>
        <dbReference type="ARBA" id="ARBA00023401"/>
    </source>
</evidence>
<evidence type="ECO:0000256" key="12">
    <source>
        <dbReference type="ARBA" id="ARBA00022516"/>
    </source>
</evidence>
<comment type="catalytic activity">
    <reaction evidence="31">
        <text>a (3R)-hydroxyacyl-[ACP] = a (2E)-enoyl-[ACP] + H2O</text>
        <dbReference type="Rhea" id="RHEA:13097"/>
        <dbReference type="Rhea" id="RHEA-COMP:9925"/>
        <dbReference type="Rhea" id="RHEA-COMP:9945"/>
        <dbReference type="ChEBI" id="CHEBI:15377"/>
        <dbReference type="ChEBI" id="CHEBI:78784"/>
        <dbReference type="ChEBI" id="CHEBI:78827"/>
        <dbReference type="EC" id="4.2.1.59"/>
    </reaction>
    <physiologicalReaction direction="left-to-right" evidence="31">
        <dbReference type="Rhea" id="RHEA:13098"/>
    </physiologicalReaction>
</comment>
<dbReference type="InterPro" id="IPR006162">
    <property type="entry name" value="Ppantetheine_attach_site"/>
</dbReference>
<evidence type="ECO:0000256" key="1">
    <source>
        <dbReference type="ARBA" id="ARBA00005194"/>
    </source>
</evidence>
<dbReference type="Ensembl" id="ENSMUNT00000015276.2">
    <property type="protein sequence ID" value="ENSMUNP00000013242.2"/>
    <property type="gene ID" value="ENSMUNG00000010336.2"/>
</dbReference>
<dbReference type="EC" id="2.3.1.41" evidence="7"/>
<comment type="catalytic activity">
    <reaction evidence="44">
        <text>dodecanoyl-[ACP] + malonyl-[ACP] + H(+) = 3-oxotetradecanoyl-[ACP] + holo-[ACP] + CO2</text>
        <dbReference type="Rhea" id="RHEA:41884"/>
        <dbReference type="Rhea" id="RHEA-COMP:9623"/>
        <dbReference type="Rhea" id="RHEA-COMP:9644"/>
        <dbReference type="Rhea" id="RHEA-COMP:9645"/>
        <dbReference type="Rhea" id="RHEA-COMP:9685"/>
        <dbReference type="ChEBI" id="CHEBI:15378"/>
        <dbReference type="ChEBI" id="CHEBI:16526"/>
        <dbReference type="ChEBI" id="CHEBI:64479"/>
        <dbReference type="ChEBI" id="CHEBI:65264"/>
        <dbReference type="ChEBI" id="CHEBI:78449"/>
        <dbReference type="ChEBI" id="CHEBI:78473"/>
    </reaction>
    <physiologicalReaction direction="left-to-right" evidence="44">
        <dbReference type="Rhea" id="RHEA:41885"/>
    </physiologicalReaction>
</comment>
<evidence type="ECO:0000256" key="3">
    <source>
        <dbReference type="ARBA" id="ARBA00012480"/>
    </source>
</evidence>
<comment type="catalytic activity">
    <reaction evidence="50">
        <text>(2E)-dodecenoyl-[ACP] + NADPH + H(+) = dodecanoyl-[ACP] + NADP(+)</text>
        <dbReference type="Rhea" id="RHEA:41880"/>
        <dbReference type="Rhea" id="RHEA-COMP:9643"/>
        <dbReference type="Rhea" id="RHEA-COMP:9644"/>
        <dbReference type="ChEBI" id="CHEBI:15378"/>
        <dbReference type="ChEBI" id="CHEBI:57783"/>
        <dbReference type="ChEBI" id="CHEBI:58349"/>
        <dbReference type="ChEBI" id="CHEBI:65264"/>
        <dbReference type="ChEBI" id="CHEBI:78472"/>
    </reaction>
    <physiologicalReaction direction="left-to-right" evidence="50">
        <dbReference type="Rhea" id="RHEA:41881"/>
    </physiologicalReaction>
</comment>
<dbReference type="FunFam" id="3.40.50.1820:FF:000059">
    <property type="entry name" value="Fatty acid synthase"/>
    <property type="match status" value="1"/>
</dbReference>
<dbReference type="SUPFAM" id="SSF50129">
    <property type="entry name" value="GroES-like"/>
    <property type="match status" value="1"/>
</dbReference>
<comment type="catalytic activity">
    <reaction evidence="64">
        <text>3-oxohexadecanoyl-[ACP] + NADPH + H(+) = (3R)-hydroxyhexadecanoyl-[ACP] + NADP(+)</text>
        <dbReference type="Rhea" id="RHEA:41904"/>
        <dbReference type="Rhea" id="RHEA-COMP:9649"/>
        <dbReference type="Rhea" id="RHEA-COMP:9650"/>
        <dbReference type="ChEBI" id="CHEBI:15378"/>
        <dbReference type="ChEBI" id="CHEBI:57783"/>
        <dbReference type="ChEBI" id="CHEBI:58349"/>
        <dbReference type="ChEBI" id="CHEBI:78478"/>
        <dbReference type="ChEBI" id="CHEBI:78480"/>
    </reaction>
    <physiologicalReaction direction="left-to-right" evidence="64">
        <dbReference type="Rhea" id="RHEA:41905"/>
    </physiologicalReaction>
</comment>
<evidence type="ECO:0000256" key="13">
    <source>
        <dbReference type="ARBA" id="ARBA00022553"/>
    </source>
</evidence>
<comment type="catalytic activity">
    <reaction evidence="68">
        <text>octanoyl-[ACP] + malonyl-[ACP] + H(+) = 3-oxodecanoyl-[ACP] + holo-[ACP] + CO2</text>
        <dbReference type="Rhea" id="RHEA:41852"/>
        <dbReference type="Rhea" id="RHEA-COMP:9623"/>
        <dbReference type="Rhea" id="RHEA-COMP:9636"/>
        <dbReference type="Rhea" id="RHEA-COMP:9637"/>
        <dbReference type="Rhea" id="RHEA-COMP:9685"/>
        <dbReference type="ChEBI" id="CHEBI:15378"/>
        <dbReference type="ChEBI" id="CHEBI:16526"/>
        <dbReference type="ChEBI" id="CHEBI:64479"/>
        <dbReference type="ChEBI" id="CHEBI:78449"/>
        <dbReference type="ChEBI" id="CHEBI:78463"/>
        <dbReference type="ChEBI" id="CHEBI:78464"/>
    </reaction>
    <physiologicalReaction direction="left-to-right" evidence="68">
        <dbReference type="Rhea" id="RHEA:41853"/>
    </physiologicalReaction>
</comment>
<dbReference type="CDD" id="cd00833">
    <property type="entry name" value="PKS"/>
    <property type="match status" value="1"/>
</dbReference>
<dbReference type="GO" id="GO:0004316">
    <property type="term" value="F:3-oxoacyl-[acyl-carrier-protein] reductase (NADPH) activity"/>
    <property type="evidence" value="ECO:0007669"/>
    <property type="project" value="UniProtKB-EC"/>
</dbReference>
<evidence type="ECO:0000256" key="20">
    <source>
        <dbReference type="ARBA" id="ARBA00022990"/>
    </source>
</evidence>
<comment type="catalytic activity">
    <reaction evidence="52">
        <text>holo-[ACP] + malonyl-CoA = malonyl-[ACP] + CoA</text>
        <dbReference type="Rhea" id="RHEA:41792"/>
        <dbReference type="Rhea" id="RHEA-COMP:9623"/>
        <dbReference type="Rhea" id="RHEA-COMP:9685"/>
        <dbReference type="ChEBI" id="CHEBI:57287"/>
        <dbReference type="ChEBI" id="CHEBI:57384"/>
        <dbReference type="ChEBI" id="CHEBI:64479"/>
        <dbReference type="ChEBI" id="CHEBI:78449"/>
        <dbReference type="EC" id="2.3.1.39"/>
    </reaction>
    <physiologicalReaction direction="left-to-right" evidence="52">
        <dbReference type="Rhea" id="RHEA:41793"/>
    </physiologicalReaction>
</comment>
<dbReference type="FunFam" id="3.40.50.1820:FF:000105">
    <property type="entry name" value="Fatty acid synthase"/>
    <property type="match status" value="1"/>
</dbReference>
<comment type="catalytic activity">
    <reaction evidence="57">
        <text>holo-[ACP] + acetyl-CoA = acetyl-[ACP] + CoA</text>
        <dbReference type="Rhea" id="RHEA:41788"/>
        <dbReference type="Rhea" id="RHEA-COMP:9621"/>
        <dbReference type="Rhea" id="RHEA-COMP:9685"/>
        <dbReference type="ChEBI" id="CHEBI:57287"/>
        <dbReference type="ChEBI" id="CHEBI:57288"/>
        <dbReference type="ChEBI" id="CHEBI:64479"/>
        <dbReference type="ChEBI" id="CHEBI:78446"/>
        <dbReference type="EC" id="2.3.1.38"/>
    </reaction>
    <physiologicalReaction direction="left-to-right" evidence="57">
        <dbReference type="Rhea" id="RHEA:41789"/>
    </physiologicalReaction>
</comment>
<dbReference type="FunFam" id="3.90.180.10:FF:000015">
    <property type="entry name" value="Fatty acid synthase"/>
    <property type="match status" value="1"/>
</dbReference>
<evidence type="ECO:0000256" key="54">
    <source>
        <dbReference type="ARBA" id="ARBA00048506"/>
    </source>
</evidence>
<gene>
    <name evidence="74" type="primary">LOC101879293</name>
</gene>
<dbReference type="SMART" id="SM00829">
    <property type="entry name" value="PKS_ER"/>
    <property type="match status" value="1"/>
</dbReference>
<evidence type="ECO:0000256" key="30">
    <source>
        <dbReference type="ARBA" id="ARBA00023388"/>
    </source>
</evidence>
<dbReference type="Proteomes" id="UP000694405">
    <property type="component" value="Chromosome 11"/>
</dbReference>
<dbReference type="InterPro" id="IPR001227">
    <property type="entry name" value="Ac_transferase_dom_sf"/>
</dbReference>
<keyword evidence="20" id="KW-0007">Acetylation</keyword>
<dbReference type="InterPro" id="IPR013968">
    <property type="entry name" value="PKS_KR"/>
</dbReference>
<evidence type="ECO:0000256" key="18">
    <source>
        <dbReference type="ARBA" id="ARBA00022857"/>
    </source>
</evidence>
<dbReference type="GO" id="GO:0005737">
    <property type="term" value="C:cytoplasm"/>
    <property type="evidence" value="ECO:0007669"/>
    <property type="project" value="TreeGrafter"/>
</dbReference>
<feature type="region of interest" description="N-terminal hotdog fold" evidence="69">
    <location>
        <begin position="844"/>
        <end position="967"/>
    </location>
</feature>
<comment type="catalytic activity">
    <reaction evidence="54">
        <text>a fatty acyl-[ACP] + malonyl-[ACP] + H(+) = a 3-oxoacyl-[ACP] + holo-[ACP] + CO2</text>
        <dbReference type="Rhea" id="RHEA:22836"/>
        <dbReference type="Rhea" id="RHEA-COMP:9623"/>
        <dbReference type="Rhea" id="RHEA-COMP:9685"/>
        <dbReference type="Rhea" id="RHEA-COMP:9916"/>
        <dbReference type="Rhea" id="RHEA-COMP:14125"/>
        <dbReference type="ChEBI" id="CHEBI:15378"/>
        <dbReference type="ChEBI" id="CHEBI:16526"/>
        <dbReference type="ChEBI" id="CHEBI:64479"/>
        <dbReference type="ChEBI" id="CHEBI:78449"/>
        <dbReference type="ChEBI" id="CHEBI:78776"/>
        <dbReference type="ChEBI" id="CHEBI:138651"/>
        <dbReference type="EC" id="2.3.1.41"/>
    </reaction>
    <physiologicalReaction direction="left-to-right" evidence="54">
        <dbReference type="Rhea" id="RHEA:22837"/>
    </physiologicalReaction>
</comment>
<dbReference type="InterPro" id="IPR029063">
    <property type="entry name" value="SAM-dependent_MTases_sf"/>
</dbReference>
<keyword evidence="17" id="KW-0276">Fatty acid metabolism</keyword>
<dbReference type="InterPro" id="IPR016035">
    <property type="entry name" value="Acyl_Trfase/lysoPLipase"/>
</dbReference>
<dbReference type="InterPro" id="IPR049900">
    <property type="entry name" value="PKS_mFAS_DH"/>
</dbReference>
<dbReference type="InterPro" id="IPR009081">
    <property type="entry name" value="PP-bd_ACP"/>
</dbReference>
<dbReference type="InterPro" id="IPR016036">
    <property type="entry name" value="Malonyl_transacylase_ACP-bd"/>
</dbReference>
<dbReference type="GO" id="GO:0016297">
    <property type="term" value="F:fatty acyl-[ACP] hydrolase activity"/>
    <property type="evidence" value="ECO:0007669"/>
    <property type="project" value="UniProtKB-EC"/>
</dbReference>
<comment type="pathway">
    <text evidence="1">Lipid metabolism; fatty acid biosynthesis.</text>
</comment>
<comment type="catalytic activity">
    <reaction evidence="41">
        <text>3-oxodecanoyl-[ACP] + NADPH + H(+) = (3R)-hydroxydecanoyl-[ACP] + NADP(+)</text>
        <dbReference type="Rhea" id="RHEA:41856"/>
        <dbReference type="Rhea" id="RHEA-COMP:9637"/>
        <dbReference type="Rhea" id="RHEA-COMP:9638"/>
        <dbReference type="ChEBI" id="CHEBI:15378"/>
        <dbReference type="ChEBI" id="CHEBI:57783"/>
        <dbReference type="ChEBI" id="CHEBI:58349"/>
        <dbReference type="ChEBI" id="CHEBI:78464"/>
        <dbReference type="ChEBI" id="CHEBI:78466"/>
    </reaction>
    <physiologicalReaction direction="left-to-right" evidence="41">
        <dbReference type="Rhea" id="RHEA:41857"/>
    </physiologicalReaction>
</comment>
<dbReference type="GO" id="GO:0031177">
    <property type="term" value="F:phosphopantetheine binding"/>
    <property type="evidence" value="ECO:0007669"/>
    <property type="project" value="InterPro"/>
</dbReference>
<evidence type="ECO:0000256" key="65">
    <source>
        <dbReference type="ARBA" id="ARBA00049422"/>
    </source>
</evidence>
<evidence type="ECO:0000256" key="70">
    <source>
        <dbReference type="SAM" id="MobiDB-lite"/>
    </source>
</evidence>
<dbReference type="PROSITE" id="PS00606">
    <property type="entry name" value="KS3_1"/>
    <property type="match status" value="1"/>
</dbReference>
<evidence type="ECO:0000256" key="6">
    <source>
        <dbReference type="ARBA" id="ARBA00013167"/>
    </source>
</evidence>
<dbReference type="InterPro" id="IPR001031">
    <property type="entry name" value="Thioesterase"/>
</dbReference>
<keyword evidence="24" id="KW-0275">Fatty acid biosynthesis</keyword>
<dbReference type="InterPro" id="IPR050091">
    <property type="entry name" value="PKS_NRPS_Biosynth_Enz"/>
</dbReference>
<comment type="catalytic activity">
    <reaction evidence="39">
        <text>hexanoyl-[ACP] + malonyl-[ACP] + H(+) = 3-oxooctanoyl-[ACP] + holo-[ACP] + CO2</text>
        <dbReference type="Rhea" id="RHEA:41836"/>
        <dbReference type="Rhea" id="RHEA-COMP:9623"/>
        <dbReference type="Rhea" id="RHEA-COMP:9632"/>
        <dbReference type="Rhea" id="RHEA-COMP:9633"/>
        <dbReference type="Rhea" id="RHEA-COMP:9685"/>
        <dbReference type="ChEBI" id="CHEBI:15378"/>
        <dbReference type="ChEBI" id="CHEBI:16526"/>
        <dbReference type="ChEBI" id="CHEBI:64479"/>
        <dbReference type="ChEBI" id="CHEBI:78449"/>
        <dbReference type="ChEBI" id="CHEBI:78459"/>
        <dbReference type="ChEBI" id="CHEBI:78460"/>
    </reaction>
    <physiologicalReaction direction="left-to-right" evidence="39">
        <dbReference type="Rhea" id="RHEA:41837"/>
    </physiologicalReaction>
</comment>
<comment type="catalytic activity">
    <reaction evidence="34">
        <text>(3R)-hydroxyhexadecanoyl-[ACP] = (2E)-hexadecenoyl-[ACP] + H2O</text>
        <dbReference type="Rhea" id="RHEA:41908"/>
        <dbReference type="Rhea" id="RHEA-COMP:9650"/>
        <dbReference type="Rhea" id="RHEA-COMP:9651"/>
        <dbReference type="ChEBI" id="CHEBI:15377"/>
        <dbReference type="ChEBI" id="CHEBI:78480"/>
        <dbReference type="ChEBI" id="CHEBI:78481"/>
    </reaction>
    <physiologicalReaction direction="left-to-right" evidence="34">
        <dbReference type="Rhea" id="RHEA:41909"/>
    </physiologicalReaction>
</comment>
<reference evidence="74" key="1">
    <citation type="submission" date="2020-03" db="EMBL/GenBank/DDBJ databases">
        <title>Melopsittacus undulatus (budgerigar) genome, bMelUnd1, maternal haplotype with Z.</title>
        <authorList>
            <person name="Gedman G."/>
            <person name="Mountcastle J."/>
            <person name="Haase B."/>
            <person name="Formenti G."/>
            <person name="Wright T."/>
            <person name="Apodaca J."/>
            <person name="Pelan S."/>
            <person name="Chow W."/>
            <person name="Rhie A."/>
            <person name="Howe K."/>
            <person name="Fedrigo O."/>
            <person name="Jarvis E.D."/>
        </authorList>
    </citation>
    <scope>NUCLEOTIDE SEQUENCE [LARGE SCALE GENOMIC DNA]</scope>
</reference>
<evidence type="ECO:0000256" key="4">
    <source>
        <dbReference type="ARBA" id="ARBA00012873"/>
    </source>
</evidence>
<dbReference type="FunFam" id="3.40.50.720:FF:000249">
    <property type="entry name" value="Fatty acid synthase"/>
    <property type="match status" value="1"/>
</dbReference>
<evidence type="ECO:0000256" key="9">
    <source>
        <dbReference type="ARBA" id="ARBA00013258"/>
    </source>
</evidence>
<dbReference type="Pfam" id="PF21089">
    <property type="entry name" value="PKS_DH_N"/>
    <property type="match status" value="1"/>
</dbReference>
<comment type="catalytic activity">
    <reaction evidence="65">
        <text>3-oxooctanoyl-[ACP] + NADPH + H(+) = (3R)-hydroxyoctanoyl-[ACP] + NADP(+)</text>
        <dbReference type="Rhea" id="RHEA:41840"/>
        <dbReference type="Rhea" id="RHEA-COMP:9633"/>
        <dbReference type="Rhea" id="RHEA-COMP:9634"/>
        <dbReference type="ChEBI" id="CHEBI:15378"/>
        <dbReference type="ChEBI" id="CHEBI:57783"/>
        <dbReference type="ChEBI" id="CHEBI:58349"/>
        <dbReference type="ChEBI" id="CHEBI:78460"/>
        <dbReference type="ChEBI" id="CHEBI:78461"/>
    </reaction>
    <physiologicalReaction direction="left-to-right" evidence="65">
        <dbReference type="Rhea" id="RHEA:41841"/>
    </physiologicalReaction>
</comment>
<evidence type="ECO:0000256" key="15">
    <source>
        <dbReference type="ARBA" id="ARBA00022799"/>
    </source>
</evidence>
<evidence type="ECO:0000256" key="27">
    <source>
        <dbReference type="ARBA" id="ARBA00023332"/>
    </source>
</evidence>
<evidence type="ECO:0000313" key="74">
    <source>
        <dbReference type="Ensembl" id="ENSMUNP00000013242.2"/>
    </source>
</evidence>
<keyword evidence="11" id="KW-0596">Phosphopantetheine</keyword>
<dbReference type="Gene3D" id="3.40.366.10">
    <property type="entry name" value="Malonyl-Coenzyme A Acyl Carrier Protein, domain 2"/>
    <property type="match status" value="1"/>
</dbReference>
<dbReference type="InterPro" id="IPR011032">
    <property type="entry name" value="GroES-like_sf"/>
</dbReference>
<feature type="region of interest" description="Disordered" evidence="70">
    <location>
        <begin position="2205"/>
        <end position="2224"/>
    </location>
</feature>
<dbReference type="InterPro" id="IPR020843">
    <property type="entry name" value="ER"/>
</dbReference>
<evidence type="ECO:0000256" key="66">
    <source>
        <dbReference type="ARBA" id="ARBA00049449"/>
    </source>
</evidence>
<dbReference type="SUPFAM" id="SSF55048">
    <property type="entry name" value="Probable ACP-binding domain of malonyl-CoA ACP transacylase"/>
    <property type="match status" value="1"/>
</dbReference>
<evidence type="ECO:0000256" key="31">
    <source>
        <dbReference type="ARBA" id="ARBA00023394"/>
    </source>
</evidence>
<comment type="catalytic activity">
    <reaction evidence="60">
        <text>(2E)-octadecenoyl-[ACP] + NADPH + H(+) = octadecanoyl-[ACP] + NADP(+)</text>
        <dbReference type="Rhea" id="RHEA:41928"/>
        <dbReference type="Rhea" id="RHEA-COMP:9655"/>
        <dbReference type="Rhea" id="RHEA-COMP:9656"/>
        <dbReference type="ChEBI" id="CHEBI:15378"/>
        <dbReference type="ChEBI" id="CHEBI:57783"/>
        <dbReference type="ChEBI" id="CHEBI:58349"/>
        <dbReference type="ChEBI" id="CHEBI:78489"/>
        <dbReference type="ChEBI" id="CHEBI:78495"/>
    </reaction>
    <physiologicalReaction direction="left-to-right" evidence="60">
        <dbReference type="Rhea" id="RHEA:41929"/>
    </physiologicalReaction>
</comment>
<dbReference type="FunFam" id="1.10.1200.10:FF:000013">
    <property type="entry name" value="Fatty acid synthase"/>
    <property type="match status" value="1"/>
</dbReference>
<keyword evidence="13" id="KW-0597">Phosphoprotein</keyword>
<dbReference type="PANTHER" id="PTHR43775:SF7">
    <property type="entry name" value="FATTY ACID SYNTHASE"/>
    <property type="match status" value="1"/>
</dbReference>
<dbReference type="EC" id="2.3.1.39" evidence="9"/>
<comment type="catalytic activity">
    <reaction evidence="51">
        <text>tetradecanoyl-[ACP] + H2O = tetradecanoate + holo-[ACP] + H(+)</text>
        <dbReference type="Rhea" id="RHEA:30123"/>
        <dbReference type="Rhea" id="RHEA-COMP:9648"/>
        <dbReference type="Rhea" id="RHEA-COMP:9685"/>
        <dbReference type="ChEBI" id="CHEBI:15377"/>
        <dbReference type="ChEBI" id="CHEBI:15378"/>
        <dbReference type="ChEBI" id="CHEBI:30807"/>
        <dbReference type="ChEBI" id="CHEBI:64479"/>
        <dbReference type="ChEBI" id="CHEBI:78477"/>
        <dbReference type="EC" id="3.1.2.14"/>
    </reaction>
    <physiologicalReaction direction="left-to-right" evidence="51">
        <dbReference type="Rhea" id="RHEA:30124"/>
    </physiologicalReaction>
</comment>
<dbReference type="EC" id="4.2.1.59" evidence="6"/>
<dbReference type="InterPro" id="IPR014030">
    <property type="entry name" value="Ketoacyl_synth_N"/>
</dbReference>
<dbReference type="UniPathway" id="UPA00094"/>
<dbReference type="PROSITE" id="PS52019">
    <property type="entry name" value="PKS_MFAS_DH"/>
    <property type="match status" value="1"/>
</dbReference>
<evidence type="ECO:0000256" key="51">
    <source>
        <dbReference type="ARBA" id="ARBA00048289"/>
    </source>
</evidence>
<accession>A0A8C6JGB5</accession>
<dbReference type="GO" id="GO:0004312">
    <property type="term" value="F:fatty acid synthase activity"/>
    <property type="evidence" value="ECO:0007669"/>
    <property type="project" value="UniProtKB-EC"/>
</dbReference>
<dbReference type="FunFam" id="3.10.129.110:FF:000002">
    <property type="entry name" value="Fatty acid synthase"/>
    <property type="match status" value="1"/>
</dbReference>
<dbReference type="Pfam" id="PF00975">
    <property type="entry name" value="Thioesterase"/>
    <property type="match status" value="1"/>
</dbReference>
<comment type="catalytic activity">
    <reaction evidence="40">
        <text>a (3R)-hydroxyacyl-[ACP] + NADP(+) = a 3-oxoacyl-[ACP] + NADPH + H(+)</text>
        <dbReference type="Rhea" id="RHEA:17397"/>
        <dbReference type="Rhea" id="RHEA-COMP:9916"/>
        <dbReference type="Rhea" id="RHEA-COMP:9945"/>
        <dbReference type="ChEBI" id="CHEBI:15378"/>
        <dbReference type="ChEBI" id="CHEBI:57783"/>
        <dbReference type="ChEBI" id="CHEBI:58349"/>
        <dbReference type="ChEBI" id="CHEBI:78776"/>
        <dbReference type="ChEBI" id="CHEBI:78827"/>
        <dbReference type="EC" id="1.1.1.100"/>
    </reaction>
    <physiologicalReaction direction="right-to-left" evidence="40">
        <dbReference type="Rhea" id="RHEA:17399"/>
    </physiologicalReaction>
</comment>
<dbReference type="SUPFAM" id="SSF53901">
    <property type="entry name" value="Thiolase-like"/>
    <property type="match status" value="1"/>
</dbReference>
<accession>A0A8V5HGK9</accession>
<dbReference type="Gene3D" id="3.40.50.720">
    <property type="entry name" value="NAD(P)-binding Rossmann-like Domain"/>
    <property type="match status" value="1"/>
</dbReference>
<feature type="domain" description="Ketosynthase family 3 (KS3)" evidence="72">
    <location>
        <begin position="1"/>
        <end position="406"/>
    </location>
</feature>
<sequence>MEDVVIAGIAGKLPESENLQEFWENLLNGVDMVTEDDRRWKPGMYGLPKRNGKLKDISKFDASFFGVHPKQAHTMDPQLRLLLEVSYEAVLDGGINPTTLRGTDTGVWIGASGSEAAEAFSQDPEKLLGYSMTGCQRAMLANRISYFYDFTGPSITIDTACSSSLIALENAYKAIRHGWCSAALVGGVNLLLKPNTSVQFMKLGMLSPDGACKAFDASGNGYCRSEAAVVVLLTKRSMAKRIYATIVNAGSNTDGFKEQGVTFPSGDMQQQLVRSLYKECNIRLEDVEYVEAHGTGTKVGDPQEINGIVNIFHQCKRKPLLIGSTKSNMGHPEPASGLAALAKVILSLEHGLWAPNLHFNTPNPDIPALQDGTLEVVCKPTPVKGGLVCINSFGFGGANAHVILRPNENKRQPLETFSIPRLVQICGRTQEAVETLIQESRKHGRCSPFLSMLTDISTVPVSSMPYRGYTLVDSESDIKEVQQVQASGRPLWYICSGMGSQWKGMGLSLMKLDLFRQSILRSDEALKNTGLKVSDLLLQADENTFDDTVHAFVGLAAIQIALIDLLKAAGLQPDGILGHSVGELACGYADDSLSHEEVILAAYWRGRCVKEAKLPPGAMAAVGLTWEECKQCCPPNVVPACHNSEDTVTVSGPLESVNEFVANLKKKGVFAKEVRSAGVAYHSYYMASIAPVLLNALKKVIPHPKPRSARWISTSIPESQWQSDLARSCSAEYHVNNLVNPVLFHEGLKHIPENAVVVEIAPHALLQAILRRSLKPTCTILPLMKKDQKNNLEFFLTQAGKIHLTGIKVLGNNLFPPVEYPVPVGTPLISPYIKWDHSQDWDVPKAEDFPAGSQGSASASVYNIDVSPDSPDHYLVGHCIDGRVLYPATGYLVLAWKTLARSVGMAMEQMAVMFEDVTIHQATILPKKGSVQLEVRLMPASHSFEVSGNENLTVSGKIFLLESTALKNFHNQLGDFKTQANRSSKSGLLKDDIYQELHLRGYNYGPTFQGVLECNSEANTGKVLWNGNWVTFLDTLLHVMVLAERGRSLRLPTRIRSVCIDPVLHEEKVLQYQDNVEALDVVLDPCLGSLTAGGVQINGLHASVAPRRQQERIPPTLEKFCFVPYIESNCLSSNIHLRAYLEHCKDLIQNVQAKVAVHGVKLVIPGLETAVAAAKSSPVQKGLQHILAEICRLELNGNLSSELEQIVTQEKMHFQDDPLLNGLLDSSELKTCLGVVLENMTSHRMKIVEAFAGSGHLFSRIKSILNAQPLLQVDYTATDRVLKTLSDSETELQNAGVSVSQWDPSCPPSGNLANADLVVYNCLTTVVGNTTEILSNLAAAVKEGGFVLLHTLLKGETLGEIVSFLTSPDLQQKHRFLSFWEGLFSKASLNVVAMKKSFFGSVIFLCRRQAPARTPIFLPVDETHFTWVESLKEVLADPSEKPVWLTATTCGNSGILGMVNCLRLEAEGHRIRCVFVSNLNPSSSVPSTSPSSLEMQNIVKRDLVMNVYRDGKWGSFRHLPLEQAQPQELTEYAYVNVLTRGDLSSLHWIVSPLQHFHTTNPDVQLCKVYYASLNFRDIMLATGKLSSDAIPGNWALQQCMLGMEFSGRDLAGRRVMGLLPAKGLATVVDCDKRFLWEELSIIFCTVACTGSYLLLLEAASVPVVYATAYYALVVRGGMKKGESVLIHSGSGGVGQAAIAIALSMGCRVFTTVGSTEKREYLQARFPQLDANSFASSRNTTFEQHILRLTNGKGVNLVLNSLAEEKLQASLRCLAQHGRFLEIGKFDLSNNSQLGMALFLKNVAFHGILLDAIFEDNQQWEVVSELLKKGIKDGVVKPLRSTVFNKEEVEAAFRFMAQGKHIGKVMIKVQEEELESPLRRSDPVKISAISRTSCPPTKSYIITGGLGGFGLELAQWLVERGAQKLVLTSRSGIRTGYQAERVRQWKALGVQVLVSTSDIATLEGTQQLIEEALQLGPVGGIFNLAVVLRDGMIENQTPELFCEVNKPKYSGTLHLDRVTRKKCPDLDYFVAFSSVSCGRGNAGQSNYGFANSTMERICEQRHHDGLPGLAIQWGAIGDVGILLKTMGHKEIVVGGTIPQQISSCLEVLDIFLNQPHPVMSSFVLAEKVSVKTEGGSQRDLVAAVAHILGVRDVSSLNADSTLADLGLDSLMGVEVRQTLERDYDIIMTMREIRLLTINKLHELSSKSGTAEELKPSQLMKTGPGKPPKLDLNNLLVNPEAPTVTRLNDVQSTERPLFLVHPIEGSVAVFHTLTSRLHMPCYGLQCTKAAPLDSIQSLAAYYIDCMKQIQPEGPYRIAGYSFGACVAFEMCSQLQDQQNASHALNSLFLFDGSHSFVAAYTQSYRAKLAQGNEAALETEALCAFVQQFTGIEYNKLLEVLLPLKDLEARVNAAADLITQTHANINREALSFAAASFYHKLKAADKYIPESKYHGNVTLMRAKSHSEYEEGLGGDYRLSEVCDGKVSVHVIEGDHRTLLEGDGVESIIGIIHSSLAEPRVSVREG</sequence>
<evidence type="ECO:0000256" key="26">
    <source>
        <dbReference type="ARBA" id="ARBA00023268"/>
    </source>
</evidence>
<evidence type="ECO:0000256" key="68">
    <source>
        <dbReference type="ARBA" id="ARBA00049533"/>
    </source>
</evidence>
<protein>
    <recommendedName>
        <fullName evidence="10">Fatty acid synthase</fullName>
        <ecNumber evidence="5">1.1.1.100</ecNumber>
        <ecNumber evidence="2">1.3.1.39</ecNumber>
        <ecNumber evidence="8">2.3.1.38</ecNumber>
        <ecNumber evidence="9">2.3.1.39</ecNumber>
        <ecNumber evidence="7">2.3.1.41</ecNumber>
        <ecNumber evidence="4">2.3.1.85</ecNumber>
        <ecNumber evidence="3">3.1.2.14</ecNumber>
        <ecNumber evidence="6">4.2.1.59</ecNumber>
    </recommendedName>
</protein>
<dbReference type="InterPro" id="IPR014043">
    <property type="entry name" value="Acyl_transferase_dom"/>
</dbReference>
<evidence type="ECO:0000256" key="42">
    <source>
        <dbReference type="ARBA" id="ARBA00047451"/>
    </source>
</evidence>
<dbReference type="PROSITE" id="PS50075">
    <property type="entry name" value="CARRIER"/>
    <property type="match status" value="1"/>
</dbReference>
<dbReference type="EC" id="1.1.1.100" evidence="5"/>
<evidence type="ECO:0000256" key="5">
    <source>
        <dbReference type="ARBA" id="ARBA00012948"/>
    </source>
</evidence>
<comment type="catalytic activity">
    <reaction evidence="49">
        <text>hexadecanoyl-[ACP] + malonyl-[ACP] + H(+) = 3-oxooctadecanoyl-[ACP] + holo-[ACP] + CO2</text>
        <dbReference type="Rhea" id="RHEA:41916"/>
        <dbReference type="Rhea" id="RHEA-COMP:9623"/>
        <dbReference type="Rhea" id="RHEA-COMP:9652"/>
        <dbReference type="Rhea" id="RHEA-COMP:9653"/>
        <dbReference type="Rhea" id="RHEA-COMP:9685"/>
        <dbReference type="ChEBI" id="CHEBI:15378"/>
        <dbReference type="ChEBI" id="CHEBI:16526"/>
        <dbReference type="ChEBI" id="CHEBI:64479"/>
        <dbReference type="ChEBI" id="CHEBI:78449"/>
        <dbReference type="ChEBI" id="CHEBI:78483"/>
        <dbReference type="ChEBI" id="CHEBI:78487"/>
    </reaction>
    <physiologicalReaction direction="left-to-right" evidence="49">
        <dbReference type="Rhea" id="RHEA:41917"/>
    </physiologicalReaction>
</comment>
<evidence type="ECO:0000256" key="24">
    <source>
        <dbReference type="ARBA" id="ARBA00023160"/>
    </source>
</evidence>
<evidence type="ECO:0000256" key="11">
    <source>
        <dbReference type="ARBA" id="ARBA00022450"/>
    </source>
</evidence>
<dbReference type="InterPro" id="IPR057326">
    <property type="entry name" value="KR_dom"/>
</dbReference>
<comment type="catalytic activity">
    <reaction evidence="29">
        <text>(3R)-hydroxyhexanoyl-[ACP] = (2E)-hexenoyl-[ACP] + H2O</text>
        <dbReference type="Rhea" id="RHEA:41828"/>
        <dbReference type="Rhea" id="RHEA-COMP:9630"/>
        <dbReference type="Rhea" id="RHEA-COMP:9631"/>
        <dbReference type="ChEBI" id="CHEBI:15377"/>
        <dbReference type="ChEBI" id="CHEBI:78457"/>
        <dbReference type="ChEBI" id="CHEBI:78458"/>
    </reaction>
    <physiologicalReaction direction="left-to-right" evidence="29">
        <dbReference type="Rhea" id="RHEA:41829"/>
    </physiologicalReaction>
</comment>
<keyword evidence="12" id="KW-0444">Lipid biosynthesis</keyword>
<reference evidence="74" key="2">
    <citation type="submission" date="2025-08" db="UniProtKB">
        <authorList>
            <consortium name="Ensembl"/>
        </authorList>
    </citation>
    <scope>IDENTIFICATION</scope>
</reference>
<keyword evidence="15" id="KW-0702">S-nitrosylation</keyword>
<evidence type="ECO:0000256" key="57">
    <source>
        <dbReference type="ARBA" id="ARBA00048691"/>
    </source>
</evidence>
<evidence type="ECO:0000256" key="22">
    <source>
        <dbReference type="ARBA" id="ARBA00023027"/>
    </source>
</evidence>
<comment type="catalytic activity">
    <reaction evidence="28">
        <text>(3R)-hydroxydodecanoyl-[ACP] = (2E)-dodecenoyl-[ACP] + H2O</text>
        <dbReference type="Rhea" id="RHEA:41876"/>
        <dbReference type="Rhea" id="RHEA-COMP:9642"/>
        <dbReference type="Rhea" id="RHEA-COMP:9643"/>
        <dbReference type="ChEBI" id="CHEBI:15377"/>
        <dbReference type="ChEBI" id="CHEBI:78470"/>
        <dbReference type="ChEBI" id="CHEBI:78472"/>
    </reaction>
    <physiologicalReaction direction="left-to-right" evidence="28">
        <dbReference type="Rhea" id="RHEA:41877"/>
    </physiologicalReaction>
</comment>
<dbReference type="InterPro" id="IPR016039">
    <property type="entry name" value="Thiolase-like"/>
</dbReference>
<dbReference type="InterPro" id="IPR036291">
    <property type="entry name" value="NAD(P)-bd_dom_sf"/>
</dbReference>
<dbReference type="Gene3D" id="3.30.70.3290">
    <property type="match status" value="1"/>
</dbReference>
<keyword evidence="23" id="KW-0443">Lipid metabolism</keyword>
<evidence type="ECO:0000256" key="48">
    <source>
        <dbReference type="ARBA" id="ARBA00047961"/>
    </source>
</evidence>
<comment type="catalytic activity">
    <reaction evidence="47">
        <text>3-oxobutanoyl-[ACP] + NADPH + H(+) = (3R)-hydroxybutanoyl-[ACP] + NADP(+)</text>
        <dbReference type="Rhea" id="RHEA:41804"/>
        <dbReference type="Rhea" id="RHEA-COMP:9625"/>
        <dbReference type="Rhea" id="RHEA-COMP:9626"/>
        <dbReference type="ChEBI" id="CHEBI:15378"/>
        <dbReference type="ChEBI" id="CHEBI:57783"/>
        <dbReference type="ChEBI" id="CHEBI:58349"/>
        <dbReference type="ChEBI" id="CHEBI:78450"/>
        <dbReference type="ChEBI" id="CHEBI:78451"/>
    </reaction>
    <physiologicalReaction direction="left-to-right" evidence="47">
        <dbReference type="Rhea" id="RHEA:41805"/>
    </physiologicalReaction>
</comment>
<dbReference type="Pfam" id="PF00107">
    <property type="entry name" value="ADH_zinc_N"/>
    <property type="match status" value="1"/>
</dbReference>
<dbReference type="Pfam" id="PF08659">
    <property type="entry name" value="KR"/>
    <property type="match status" value="1"/>
</dbReference>
<comment type="catalytic activity">
    <reaction evidence="45">
        <text>(2E)-hexadecenoyl-[ACP] + NADPH + H(+) = hexadecanoyl-[ACP] + NADP(+)</text>
        <dbReference type="Rhea" id="RHEA:41912"/>
        <dbReference type="Rhea" id="RHEA-COMP:9651"/>
        <dbReference type="Rhea" id="RHEA-COMP:9652"/>
        <dbReference type="ChEBI" id="CHEBI:15378"/>
        <dbReference type="ChEBI" id="CHEBI:57783"/>
        <dbReference type="ChEBI" id="CHEBI:58349"/>
        <dbReference type="ChEBI" id="CHEBI:78481"/>
        <dbReference type="ChEBI" id="CHEBI:78483"/>
    </reaction>
    <physiologicalReaction direction="left-to-right" evidence="45">
        <dbReference type="Rhea" id="RHEA:41913"/>
    </physiologicalReaction>
</comment>
<comment type="catalytic activity">
    <reaction evidence="63">
        <text>3-oxododecanoyl-[ACP] + NADPH + H(+) = (3R)-hydroxydodecanoyl-[ACP] + NADP(+)</text>
        <dbReference type="Rhea" id="RHEA:41872"/>
        <dbReference type="Rhea" id="RHEA-COMP:9641"/>
        <dbReference type="Rhea" id="RHEA-COMP:9642"/>
        <dbReference type="ChEBI" id="CHEBI:15378"/>
        <dbReference type="ChEBI" id="CHEBI:57783"/>
        <dbReference type="ChEBI" id="CHEBI:58349"/>
        <dbReference type="ChEBI" id="CHEBI:78469"/>
        <dbReference type="ChEBI" id="CHEBI:78470"/>
    </reaction>
    <physiologicalReaction direction="left-to-right" evidence="63">
        <dbReference type="Rhea" id="RHEA:41873"/>
    </physiologicalReaction>
</comment>
<evidence type="ECO:0000256" key="36">
    <source>
        <dbReference type="ARBA" id="ARBA00023442"/>
    </source>
</evidence>
<dbReference type="SMART" id="SM00827">
    <property type="entry name" value="PKS_AT"/>
    <property type="match status" value="1"/>
</dbReference>
<evidence type="ECO:0000256" key="32">
    <source>
        <dbReference type="ARBA" id="ARBA00023398"/>
    </source>
</evidence>
<dbReference type="Pfam" id="PF00550">
    <property type="entry name" value="PP-binding"/>
    <property type="match status" value="1"/>
</dbReference>
<dbReference type="InterPro" id="IPR042104">
    <property type="entry name" value="PKS_dehydratase_sf"/>
</dbReference>
<evidence type="ECO:0000256" key="14">
    <source>
        <dbReference type="ARBA" id="ARBA00022679"/>
    </source>
</evidence>